<evidence type="ECO:0000256" key="2">
    <source>
        <dbReference type="ARBA" id="ARBA00007381"/>
    </source>
</evidence>
<evidence type="ECO:0000313" key="8">
    <source>
        <dbReference type="EMBL" id="KTW27819.1"/>
    </source>
</evidence>
<evidence type="ECO:0000256" key="6">
    <source>
        <dbReference type="ARBA" id="ARBA00023016"/>
    </source>
</evidence>
<evidence type="ECO:0000256" key="1">
    <source>
        <dbReference type="ARBA" id="ARBA00004496"/>
    </source>
</evidence>
<keyword evidence="5" id="KW-0067">ATP-binding</keyword>
<feature type="compositionally biased region" description="Basic and acidic residues" evidence="7">
    <location>
        <begin position="723"/>
        <end position="733"/>
    </location>
</feature>
<dbReference type="EMBL" id="LFWA01000013">
    <property type="protein sequence ID" value="KTW27819.1"/>
    <property type="molecule type" value="Genomic_DNA"/>
</dbReference>
<feature type="region of interest" description="Disordered" evidence="7">
    <location>
        <begin position="504"/>
        <end position="538"/>
    </location>
</feature>
<gene>
    <name evidence="8" type="ORF">T551_02786</name>
</gene>
<protein>
    <recommendedName>
        <fullName evidence="10">Heat shock protein hsp88</fullName>
    </recommendedName>
</protein>
<feature type="compositionally biased region" description="Basic and acidic residues" evidence="7">
    <location>
        <begin position="504"/>
        <end position="518"/>
    </location>
</feature>
<dbReference type="Pfam" id="PF00012">
    <property type="entry name" value="HSP70"/>
    <property type="match status" value="1"/>
</dbReference>
<sequence>MSVVGIDFGSFKTVIAHAYGGNVHVVVNEVSNRSTPSMVSFGLKSRYLGESAKTQEIGNFNHTVSCIKRIVGRSYMDPEICSIEKNYIPATLVDVNGHVGVNFLGKNEQFTSVQLAAMYLTKIKQTFQKENPGIPDVVISVPRWFTDVQRRGIIDAAQIAGLNVLRIINDTTAAALSYGITKTDLPEDRPRNVCIVDIGHSDYTVSIVSFKKGQLVVKGAACNRNFGGRDFDRILTQHFAVEFLNKYNIDITKNPKTKYRVMLAVEKMKKVLSANALAPISVESLMNDVDVSCILSREDMEKIAADLLNSVTIPLKEALDNAGMTTADIDSVEMIGGSTRIPSLKERISAFFGKPLSFTLNQDEAVARGCAFACAILSPVFRVRDFSIHDLLSYPIQFSWEGSNEIPEEETTAVVFPKNSPVPCTKILTFYRKEPFIIEASYSDPSNLPRYVNPYIGKYYIKNVTSNANNSFSIVKVKVRINLHGLLSFEHAYIVEEHEIEEVAPKDETAAKNTKNEENPNNDQPADSMDVEQEKPETRKVKKLLKKADLPIVSENFCLNAATLKIFKEKEEAMILEDKIVASTENQKNALEEYIYEMRSKLNDVYADYASNDEKTKLEKMLDDAENWLYSEGEDTTKAVYMSKMEDLIKAAAPVVQRKFDADEVKRKERIAKEEKEAAEREERERAEREKAETEAGNDFKENNNPVFSQKDKQMQDNLHMPSIHDAEMADSV</sequence>
<accession>A0A0W4ZHH3</accession>
<dbReference type="Proteomes" id="UP000053447">
    <property type="component" value="Unassembled WGS sequence"/>
</dbReference>
<dbReference type="Gene3D" id="1.20.1270.10">
    <property type="match status" value="1"/>
</dbReference>
<evidence type="ECO:0000313" key="9">
    <source>
        <dbReference type="Proteomes" id="UP000053447"/>
    </source>
</evidence>
<keyword evidence="4" id="KW-0547">Nucleotide-binding</keyword>
<dbReference type="InterPro" id="IPR029047">
    <property type="entry name" value="HSP70_peptide-bd_sf"/>
</dbReference>
<keyword evidence="3" id="KW-0963">Cytoplasm</keyword>
<dbReference type="PROSITE" id="PS01036">
    <property type="entry name" value="HSP70_3"/>
    <property type="match status" value="1"/>
</dbReference>
<dbReference type="PANTHER" id="PTHR45639:SF4">
    <property type="entry name" value="HSC70CB, ISOFORM G"/>
    <property type="match status" value="1"/>
</dbReference>
<evidence type="ECO:0008006" key="10">
    <source>
        <dbReference type="Google" id="ProtNLM"/>
    </source>
</evidence>
<comment type="similarity">
    <text evidence="2">Belongs to the heat shock protein 70 family.</text>
</comment>
<dbReference type="GO" id="GO:0005524">
    <property type="term" value="F:ATP binding"/>
    <property type="evidence" value="ECO:0007669"/>
    <property type="project" value="UniProtKB-KW"/>
</dbReference>
<dbReference type="RefSeq" id="XP_018228590.1">
    <property type="nucleotide sequence ID" value="XM_018375049.1"/>
</dbReference>
<feature type="region of interest" description="Disordered" evidence="7">
    <location>
        <begin position="666"/>
        <end position="733"/>
    </location>
</feature>
<dbReference type="eggNOG" id="KOG0103">
    <property type="taxonomic scope" value="Eukaryota"/>
</dbReference>
<dbReference type="FunFam" id="3.90.640.10:FF:000004">
    <property type="entry name" value="Heat shock 70 kDa protein 4"/>
    <property type="match status" value="1"/>
</dbReference>
<dbReference type="GO" id="GO:0140662">
    <property type="term" value="F:ATP-dependent protein folding chaperone"/>
    <property type="evidence" value="ECO:0007669"/>
    <property type="project" value="InterPro"/>
</dbReference>
<dbReference type="SUPFAM" id="SSF100934">
    <property type="entry name" value="Heat shock protein 70kD (HSP70), C-terminal subdomain"/>
    <property type="match status" value="1"/>
</dbReference>
<keyword evidence="6" id="KW-0346">Stress response</keyword>
<dbReference type="SUPFAM" id="SSF53067">
    <property type="entry name" value="Actin-like ATPase domain"/>
    <property type="match status" value="2"/>
</dbReference>
<dbReference type="InterPro" id="IPR029048">
    <property type="entry name" value="HSP70_C_sf"/>
</dbReference>
<dbReference type="InterPro" id="IPR013126">
    <property type="entry name" value="Hsp_70_fam"/>
</dbReference>
<dbReference type="FunFam" id="3.30.420.40:FF:000171">
    <property type="entry name" value="Heat shock 70 kDa protein 4"/>
    <property type="match status" value="2"/>
</dbReference>
<dbReference type="FunFam" id="3.30.30.30:FF:000002">
    <property type="entry name" value="Heat shock 70 kDa protein 4"/>
    <property type="match status" value="1"/>
</dbReference>
<feature type="compositionally biased region" description="Basic and acidic residues" evidence="7">
    <location>
        <begin position="666"/>
        <end position="702"/>
    </location>
</feature>
<dbReference type="InterPro" id="IPR043129">
    <property type="entry name" value="ATPase_NBD"/>
</dbReference>
<dbReference type="Gene3D" id="3.30.420.40">
    <property type="match status" value="2"/>
</dbReference>
<dbReference type="GO" id="GO:0005634">
    <property type="term" value="C:nucleus"/>
    <property type="evidence" value="ECO:0007669"/>
    <property type="project" value="TreeGrafter"/>
</dbReference>
<proteinExistence type="inferred from homology"/>
<reference evidence="9" key="1">
    <citation type="journal article" date="2016" name="Nat. Commun.">
        <title>Genome analysis of three Pneumocystis species reveals adaptation mechanisms to life exclusively in mammalian hosts.</title>
        <authorList>
            <person name="Ma L."/>
            <person name="Chen Z."/>
            <person name="Huang D.W."/>
            <person name="Kutty G."/>
            <person name="Ishihara M."/>
            <person name="Wang H."/>
            <person name="Abouelleil A."/>
            <person name="Bishop L."/>
            <person name="Davey E."/>
            <person name="Deng R."/>
            <person name="Deng X."/>
            <person name="Fan L."/>
            <person name="Fantoni G."/>
            <person name="Fitzgerald M."/>
            <person name="Gogineni E."/>
            <person name="Goldberg J.M."/>
            <person name="Handley G."/>
            <person name="Hu X."/>
            <person name="Huber C."/>
            <person name="Jiao X."/>
            <person name="Jones K."/>
            <person name="Levin J.Z."/>
            <person name="Liu Y."/>
            <person name="Macdonald P."/>
            <person name="Melnikov A."/>
            <person name="Raley C."/>
            <person name="Sassi M."/>
            <person name="Sherman B.T."/>
            <person name="Song X."/>
            <person name="Sykes S."/>
            <person name="Tran B."/>
            <person name="Walsh L."/>
            <person name="Xia Y."/>
            <person name="Yang J."/>
            <person name="Young S."/>
            <person name="Zeng Q."/>
            <person name="Zheng X."/>
            <person name="Stephens R."/>
            <person name="Nusbaum C."/>
            <person name="Birren B.W."/>
            <person name="Azadi P."/>
            <person name="Lempicki R.A."/>
            <person name="Cuomo C.A."/>
            <person name="Kovacs J.A."/>
        </authorList>
    </citation>
    <scope>NUCLEOTIDE SEQUENCE [LARGE SCALE GENOMIC DNA]</scope>
    <source>
        <strain evidence="9">RU7</strain>
    </source>
</reference>
<evidence type="ECO:0000256" key="3">
    <source>
        <dbReference type="ARBA" id="ARBA00022490"/>
    </source>
</evidence>
<dbReference type="GO" id="GO:0005829">
    <property type="term" value="C:cytosol"/>
    <property type="evidence" value="ECO:0007669"/>
    <property type="project" value="TreeGrafter"/>
</dbReference>
<comment type="caution">
    <text evidence="8">The sequence shown here is derived from an EMBL/GenBank/DDBJ whole genome shotgun (WGS) entry which is preliminary data.</text>
</comment>
<evidence type="ECO:0000256" key="5">
    <source>
        <dbReference type="ARBA" id="ARBA00022840"/>
    </source>
</evidence>
<dbReference type="FunFam" id="2.60.34.10:FF:000011">
    <property type="entry name" value="Heat shock protein hsp88"/>
    <property type="match status" value="1"/>
</dbReference>
<keyword evidence="9" id="KW-1185">Reference proteome</keyword>
<dbReference type="SUPFAM" id="SSF100920">
    <property type="entry name" value="Heat shock protein 70kD (HSP70), peptide-binding domain"/>
    <property type="match status" value="1"/>
</dbReference>
<dbReference type="FunFam" id="1.20.1270.10:FF:000002">
    <property type="entry name" value="Heat shock 70 kDa protein 4"/>
    <property type="match status" value="1"/>
</dbReference>
<comment type="subcellular location">
    <subcellularLocation>
        <location evidence="1">Cytoplasm</location>
    </subcellularLocation>
</comment>
<dbReference type="PRINTS" id="PR00301">
    <property type="entry name" value="HEATSHOCK70"/>
</dbReference>
<organism evidence="8 9">
    <name type="scientific">Pneumocystis jirovecii (strain RU7)</name>
    <name type="common">Human pneumocystis pneumonia agent</name>
    <dbReference type="NCBI Taxonomy" id="1408657"/>
    <lineage>
        <taxon>Eukaryota</taxon>
        <taxon>Fungi</taxon>
        <taxon>Dikarya</taxon>
        <taxon>Ascomycota</taxon>
        <taxon>Taphrinomycotina</taxon>
        <taxon>Pneumocystomycetes</taxon>
        <taxon>Pneumocystaceae</taxon>
        <taxon>Pneumocystis</taxon>
    </lineage>
</organism>
<dbReference type="OrthoDB" id="434160at2759"/>
<dbReference type="GeneID" id="28941304"/>
<dbReference type="PANTHER" id="PTHR45639">
    <property type="entry name" value="HSC70CB, ISOFORM G-RELATED"/>
    <property type="match status" value="1"/>
</dbReference>
<dbReference type="InterPro" id="IPR018181">
    <property type="entry name" value="Heat_shock_70_CS"/>
</dbReference>
<dbReference type="VEuPathDB" id="FungiDB:T551_02786"/>
<name>A0A0W4ZHH3_PNEJ7</name>
<dbReference type="AlphaFoldDB" id="A0A0W4ZHH3"/>
<dbReference type="Gene3D" id="2.60.34.10">
    <property type="entry name" value="Substrate Binding Domain Of DNAk, Chain A, domain 1"/>
    <property type="match status" value="1"/>
</dbReference>
<evidence type="ECO:0000256" key="7">
    <source>
        <dbReference type="SAM" id="MobiDB-lite"/>
    </source>
</evidence>
<dbReference type="Gene3D" id="3.90.640.10">
    <property type="entry name" value="Actin, Chain A, domain 4"/>
    <property type="match status" value="1"/>
</dbReference>
<dbReference type="Gene3D" id="3.30.30.30">
    <property type="match status" value="1"/>
</dbReference>
<evidence type="ECO:0000256" key="4">
    <source>
        <dbReference type="ARBA" id="ARBA00022741"/>
    </source>
</evidence>
<dbReference type="STRING" id="1408657.A0A0W4ZHH3"/>